<dbReference type="Pfam" id="PF13561">
    <property type="entry name" value="adh_short_C2"/>
    <property type="match status" value="1"/>
</dbReference>
<dbReference type="GO" id="GO:0016491">
    <property type="term" value="F:oxidoreductase activity"/>
    <property type="evidence" value="ECO:0007669"/>
    <property type="project" value="UniProtKB-KW"/>
</dbReference>
<evidence type="ECO:0000313" key="3">
    <source>
        <dbReference type="Proteomes" id="UP000835052"/>
    </source>
</evidence>
<keyword evidence="3" id="KW-1185">Reference proteome</keyword>
<reference evidence="2" key="1">
    <citation type="submission" date="2020-10" db="EMBL/GenBank/DDBJ databases">
        <authorList>
            <person name="Kikuchi T."/>
        </authorList>
    </citation>
    <scope>NUCLEOTIDE SEQUENCE</scope>
    <source>
        <strain evidence="2">NKZ352</strain>
    </source>
</reference>
<dbReference type="PRINTS" id="PR00080">
    <property type="entry name" value="SDRFAMILY"/>
</dbReference>
<protein>
    <submittedName>
        <fullName evidence="2">Uncharacterized protein</fullName>
    </submittedName>
</protein>
<dbReference type="InterPro" id="IPR020904">
    <property type="entry name" value="Sc_DH/Rdtase_CS"/>
</dbReference>
<accession>A0A8S1HB49</accession>
<dbReference type="InterPro" id="IPR036291">
    <property type="entry name" value="NAD(P)-bd_dom_sf"/>
</dbReference>
<dbReference type="PANTHER" id="PTHR44115:SF4">
    <property type="entry name" value="OXIDOREDUCTASE"/>
    <property type="match status" value="1"/>
</dbReference>
<dbReference type="PRINTS" id="PR00081">
    <property type="entry name" value="GDHRDH"/>
</dbReference>
<proteinExistence type="predicted"/>
<gene>
    <name evidence="2" type="ORF">CAUJ_LOCUS7617</name>
</gene>
<dbReference type="PROSITE" id="PS00061">
    <property type="entry name" value="ADH_SHORT"/>
    <property type="match status" value="1"/>
</dbReference>
<dbReference type="AlphaFoldDB" id="A0A8S1HB49"/>
<name>A0A8S1HB49_9PELO</name>
<sequence length="273" mass="29369">MPQFAGKVVIVTGSSNGIGRETARHFAAEGALVTIHGRNEEALEQAKKEVHEAGGNDVIVVRGDVREDSVQKKLIEETLAKHGKIDILVNNAGGMVELCPRKGFEQSIEDFDYIIGLNLRSVLSLTMLAMPHLIKSQGEVVNVSSIAGLNFGAESVPYYAIAKAGLDQLTRSLGTHYIKQGVRVNSVNPGMVRTTIMKKQGVDSDLQEKDSNIPEGRVGLPSDIAKAIAYLADRNASPFLVGHLLVVDGGSHLNMRLMSTSSKKFAALGKQKQ</sequence>
<keyword evidence="1" id="KW-0560">Oxidoreductase</keyword>
<dbReference type="InterPro" id="IPR002347">
    <property type="entry name" value="SDR_fam"/>
</dbReference>
<dbReference type="EMBL" id="CAJGYM010000022">
    <property type="protein sequence ID" value="CAD6191698.1"/>
    <property type="molecule type" value="Genomic_DNA"/>
</dbReference>
<organism evidence="2 3">
    <name type="scientific">Caenorhabditis auriculariae</name>
    <dbReference type="NCBI Taxonomy" id="2777116"/>
    <lineage>
        <taxon>Eukaryota</taxon>
        <taxon>Metazoa</taxon>
        <taxon>Ecdysozoa</taxon>
        <taxon>Nematoda</taxon>
        <taxon>Chromadorea</taxon>
        <taxon>Rhabditida</taxon>
        <taxon>Rhabditina</taxon>
        <taxon>Rhabditomorpha</taxon>
        <taxon>Rhabditoidea</taxon>
        <taxon>Rhabditidae</taxon>
        <taxon>Peloderinae</taxon>
        <taxon>Caenorhabditis</taxon>
    </lineage>
</organism>
<evidence type="ECO:0000256" key="1">
    <source>
        <dbReference type="ARBA" id="ARBA00023002"/>
    </source>
</evidence>
<dbReference type="SUPFAM" id="SSF51735">
    <property type="entry name" value="NAD(P)-binding Rossmann-fold domains"/>
    <property type="match status" value="1"/>
</dbReference>
<dbReference type="OrthoDB" id="47007at2759"/>
<dbReference type="Proteomes" id="UP000835052">
    <property type="component" value="Unassembled WGS sequence"/>
</dbReference>
<dbReference type="FunFam" id="3.40.50.720:FF:000084">
    <property type="entry name" value="Short-chain dehydrogenase reductase"/>
    <property type="match status" value="1"/>
</dbReference>
<dbReference type="PANTHER" id="PTHR44115">
    <property type="entry name" value="PROTEIN CBG09704"/>
    <property type="match status" value="1"/>
</dbReference>
<comment type="caution">
    <text evidence="2">The sequence shown here is derived from an EMBL/GenBank/DDBJ whole genome shotgun (WGS) entry which is preliminary data.</text>
</comment>
<evidence type="ECO:0000313" key="2">
    <source>
        <dbReference type="EMBL" id="CAD6191698.1"/>
    </source>
</evidence>
<dbReference type="Gene3D" id="3.40.50.720">
    <property type="entry name" value="NAD(P)-binding Rossmann-like Domain"/>
    <property type="match status" value="1"/>
</dbReference>